<keyword evidence="17" id="KW-1185">Reference proteome</keyword>
<comment type="similarity">
    <text evidence="13">Belongs to the MICU1 family. MICU1 subfamily.</text>
</comment>
<keyword evidence="10" id="KW-0406">Ion transport</keyword>
<dbReference type="Proteomes" id="UP001233999">
    <property type="component" value="Unassembled WGS sequence"/>
</dbReference>
<reference evidence="16" key="1">
    <citation type="journal article" date="2023" name="IScience">
        <title>Live-bearing cockroach genome reveals convergent evolutionary mechanisms linked to viviparity in insects and beyond.</title>
        <authorList>
            <person name="Fouks B."/>
            <person name="Harrison M.C."/>
            <person name="Mikhailova A.A."/>
            <person name="Marchal E."/>
            <person name="English S."/>
            <person name="Carruthers M."/>
            <person name="Jennings E.C."/>
            <person name="Chiamaka E.L."/>
            <person name="Frigard R.A."/>
            <person name="Pippel M."/>
            <person name="Attardo G.M."/>
            <person name="Benoit J.B."/>
            <person name="Bornberg-Bauer E."/>
            <person name="Tobe S.S."/>
        </authorList>
    </citation>
    <scope>NUCLEOTIDE SEQUENCE</scope>
    <source>
        <strain evidence="16">Stay&amp;Tobe</strain>
    </source>
</reference>
<keyword evidence="9" id="KW-0809">Transit peptide</keyword>
<evidence type="ECO:0000256" key="10">
    <source>
        <dbReference type="ARBA" id="ARBA00023065"/>
    </source>
</evidence>
<organism evidence="16 17">
    <name type="scientific">Diploptera punctata</name>
    <name type="common">Pacific beetle cockroach</name>
    <dbReference type="NCBI Taxonomy" id="6984"/>
    <lineage>
        <taxon>Eukaryota</taxon>
        <taxon>Metazoa</taxon>
        <taxon>Ecdysozoa</taxon>
        <taxon>Arthropoda</taxon>
        <taxon>Hexapoda</taxon>
        <taxon>Insecta</taxon>
        <taxon>Pterygota</taxon>
        <taxon>Neoptera</taxon>
        <taxon>Polyneoptera</taxon>
        <taxon>Dictyoptera</taxon>
        <taxon>Blattodea</taxon>
        <taxon>Blaberoidea</taxon>
        <taxon>Blaberidae</taxon>
        <taxon>Diplopterinae</taxon>
        <taxon>Diploptera</taxon>
    </lineage>
</organism>
<evidence type="ECO:0000256" key="12">
    <source>
        <dbReference type="ARBA" id="ARBA00023136"/>
    </source>
</evidence>
<protein>
    <recommendedName>
        <fullName evidence="15">EF-hand domain-containing protein</fullName>
    </recommendedName>
</protein>
<keyword evidence="11" id="KW-0496">Mitochondrion</keyword>
<dbReference type="GO" id="GO:0005509">
    <property type="term" value="F:calcium ion binding"/>
    <property type="evidence" value="ECO:0007669"/>
    <property type="project" value="InterPro"/>
</dbReference>
<evidence type="ECO:0000259" key="15">
    <source>
        <dbReference type="PROSITE" id="PS50222"/>
    </source>
</evidence>
<keyword evidence="12 14" id="KW-0472">Membrane</keyword>
<keyword evidence="14" id="KW-0812">Transmembrane</keyword>
<keyword evidence="5" id="KW-0479">Metal-binding</keyword>
<keyword evidence="6" id="KW-0677">Repeat</keyword>
<comment type="subcellular location">
    <subcellularLocation>
        <location evidence="1">Mitochondrion inner membrane</location>
    </subcellularLocation>
    <subcellularLocation>
        <location evidence="2">Mitochondrion intermembrane space</location>
    </subcellularLocation>
</comment>
<feature type="transmembrane region" description="Helical" evidence="14">
    <location>
        <begin position="163"/>
        <end position="185"/>
    </location>
</feature>
<dbReference type="InterPro" id="IPR018247">
    <property type="entry name" value="EF_Hand_1_Ca_BS"/>
</dbReference>
<evidence type="ECO:0000256" key="14">
    <source>
        <dbReference type="SAM" id="Phobius"/>
    </source>
</evidence>
<dbReference type="GO" id="GO:0005758">
    <property type="term" value="C:mitochondrial intermembrane space"/>
    <property type="evidence" value="ECO:0007669"/>
    <property type="project" value="UniProtKB-SubCell"/>
</dbReference>
<evidence type="ECO:0000256" key="5">
    <source>
        <dbReference type="ARBA" id="ARBA00022723"/>
    </source>
</evidence>
<dbReference type="GO" id="GO:1990246">
    <property type="term" value="C:uniplex complex"/>
    <property type="evidence" value="ECO:0007669"/>
    <property type="project" value="TreeGrafter"/>
</dbReference>
<dbReference type="EMBL" id="JASPKZ010003821">
    <property type="protein sequence ID" value="KAJ9592645.1"/>
    <property type="molecule type" value="Genomic_DNA"/>
</dbReference>
<dbReference type="PANTHER" id="PTHR12294:SF1">
    <property type="entry name" value="CALCIUM UPTAKE PROTEIN 1, MITOCHONDRIAL"/>
    <property type="match status" value="1"/>
</dbReference>
<keyword evidence="8" id="KW-0106">Calcium</keyword>
<evidence type="ECO:0000256" key="11">
    <source>
        <dbReference type="ARBA" id="ARBA00023128"/>
    </source>
</evidence>
<evidence type="ECO:0000256" key="6">
    <source>
        <dbReference type="ARBA" id="ARBA00022737"/>
    </source>
</evidence>
<reference evidence="16" key="2">
    <citation type="submission" date="2023-05" db="EMBL/GenBank/DDBJ databases">
        <authorList>
            <person name="Fouks B."/>
        </authorList>
    </citation>
    <scope>NUCLEOTIDE SEQUENCE</scope>
    <source>
        <strain evidence="16">Stay&amp;Tobe</strain>
        <tissue evidence="16">Testes</tissue>
    </source>
</reference>
<evidence type="ECO:0000256" key="8">
    <source>
        <dbReference type="ARBA" id="ARBA00022837"/>
    </source>
</evidence>
<evidence type="ECO:0000256" key="2">
    <source>
        <dbReference type="ARBA" id="ARBA00004569"/>
    </source>
</evidence>
<gene>
    <name evidence="16" type="ORF">L9F63_015700</name>
</gene>
<evidence type="ECO:0000256" key="3">
    <source>
        <dbReference type="ARBA" id="ARBA00022448"/>
    </source>
</evidence>
<accession>A0AAD8EJ91</accession>
<dbReference type="GO" id="GO:0036444">
    <property type="term" value="P:calcium import into the mitochondrion"/>
    <property type="evidence" value="ECO:0007669"/>
    <property type="project" value="TreeGrafter"/>
</dbReference>
<dbReference type="SMART" id="SM00054">
    <property type="entry name" value="EFh"/>
    <property type="match status" value="1"/>
</dbReference>
<evidence type="ECO:0000256" key="7">
    <source>
        <dbReference type="ARBA" id="ARBA00022792"/>
    </source>
</evidence>
<dbReference type="SUPFAM" id="SSF47473">
    <property type="entry name" value="EF-hand"/>
    <property type="match status" value="1"/>
</dbReference>
<dbReference type="PROSITE" id="PS00018">
    <property type="entry name" value="EF_HAND_1"/>
    <property type="match status" value="1"/>
</dbReference>
<evidence type="ECO:0000313" key="17">
    <source>
        <dbReference type="Proteomes" id="UP001233999"/>
    </source>
</evidence>
<evidence type="ECO:0000313" key="16">
    <source>
        <dbReference type="EMBL" id="KAJ9592645.1"/>
    </source>
</evidence>
<feature type="non-terminal residue" evidence="16">
    <location>
        <position position="245"/>
    </location>
</feature>
<name>A0AAD8EJ91_DIPPU</name>
<comment type="caution">
    <text evidence="16">The sequence shown here is derived from an EMBL/GenBank/DDBJ whole genome shotgun (WGS) entry which is preliminary data.</text>
</comment>
<dbReference type="InterPro" id="IPR011992">
    <property type="entry name" value="EF-hand-dom_pair"/>
</dbReference>
<dbReference type="PROSITE" id="PS50222">
    <property type="entry name" value="EF_HAND_2"/>
    <property type="match status" value="1"/>
</dbReference>
<dbReference type="GO" id="GO:0051560">
    <property type="term" value="P:mitochondrial calcium ion homeostasis"/>
    <property type="evidence" value="ECO:0007669"/>
    <property type="project" value="TreeGrafter"/>
</dbReference>
<keyword evidence="3" id="KW-0813">Transport</keyword>
<evidence type="ECO:0000256" key="9">
    <source>
        <dbReference type="ARBA" id="ARBA00022946"/>
    </source>
</evidence>
<feature type="transmembrane region" description="Helical" evidence="14">
    <location>
        <begin position="56"/>
        <end position="78"/>
    </location>
</feature>
<keyword evidence="4" id="KW-0109">Calcium transport</keyword>
<dbReference type="AlphaFoldDB" id="A0AAD8EJ91"/>
<feature type="domain" description="EF-hand" evidence="15">
    <location>
        <begin position="191"/>
        <end position="226"/>
    </location>
</feature>
<dbReference type="InterPro" id="IPR039800">
    <property type="entry name" value="MICU1/2/3"/>
</dbReference>
<dbReference type="PANTHER" id="PTHR12294">
    <property type="entry name" value="EF HAND DOMAIN FAMILY A1,A2-RELATED"/>
    <property type="match status" value="1"/>
</dbReference>
<evidence type="ECO:0000256" key="4">
    <source>
        <dbReference type="ARBA" id="ARBA00022568"/>
    </source>
</evidence>
<keyword evidence="7" id="KW-0999">Mitochondrion inner membrane</keyword>
<keyword evidence="14" id="KW-1133">Transmembrane helix</keyword>
<sequence length="245" mass="28825">NYRLYQSRKSPISIKIFTLKCYDDLNFQNEFYPKKKHVSQRKKRVKLHGSLPYPDIILNISIVYITWSVIFSLLPMLFPPLLLVSTMLGRDNDVLPSGESYCLKNKVLKTFKFGLMRDRRTSRHRCNWDRNRGLSYVGDISFNFNFILSTYAEITNESLLDGVYFSLFEIVSVGFIFFSVFHFFLSLTWNCNRRHFEIAFRMFDLNGDGDVDSEEFEKVATLIRQQTSIGSRPETMQTLEILLRV</sequence>
<dbReference type="InterPro" id="IPR002048">
    <property type="entry name" value="EF_hand_dom"/>
</dbReference>
<proteinExistence type="inferred from homology"/>
<dbReference type="Gene3D" id="1.10.238.10">
    <property type="entry name" value="EF-hand"/>
    <property type="match status" value="1"/>
</dbReference>
<evidence type="ECO:0000256" key="1">
    <source>
        <dbReference type="ARBA" id="ARBA00004273"/>
    </source>
</evidence>
<evidence type="ECO:0000256" key="13">
    <source>
        <dbReference type="ARBA" id="ARBA00038333"/>
    </source>
</evidence>
<dbReference type="Pfam" id="PF13202">
    <property type="entry name" value="EF-hand_5"/>
    <property type="match status" value="1"/>
</dbReference>